<dbReference type="AlphaFoldDB" id="A0A917PE85"/>
<sequence>MNAFAASSASISAAPASPASVEDLLLTADRLLAGDLGGATAAGRHRGASLALRTALEICVDRVLNAAVPGLARTTMRAKMLCLRCYTPGETARRTRAVWSHLCLGCHYHQYEIGPTYEQVRAWRTEVGELIRTLDVL</sequence>
<keyword evidence="2" id="KW-1185">Reference proteome</keyword>
<dbReference type="EMBL" id="BMQA01000161">
    <property type="protein sequence ID" value="GGJ72820.1"/>
    <property type="molecule type" value="Genomic_DNA"/>
</dbReference>
<comment type="caution">
    <text evidence="1">The sequence shown here is derived from an EMBL/GenBank/DDBJ whole genome shotgun (WGS) entry which is preliminary data.</text>
</comment>
<reference evidence="1" key="2">
    <citation type="submission" date="2020-09" db="EMBL/GenBank/DDBJ databases">
        <authorList>
            <person name="Sun Q."/>
            <person name="Ohkuma M."/>
        </authorList>
    </citation>
    <scope>NUCLEOTIDE SEQUENCE</scope>
    <source>
        <strain evidence="1">JCM 3086</strain>
    </source>
</reference>
<name>A0A917PE85_9ACTN</name>
<organism evidence="1 2">
    <name type="scientific">Streptomyces brasiliensis</name>
    <dbReference type="NCBI Taxonomy" id="1954"/>
    <lineage>
        <taxon>Bacteria</taxon>
        <taxon>Bacillati</taxon>
        <taxon>Actinomycetota</taxon>
        <taxon>Actinomycetes</taxon>
        <taxon>Kitasatosporales</taxon>
        <taxon>Streptomycetaceae</taxon>
        <taxon>Streptomyces</taxon>
    </lineage>
</organism>
<evidence type="ECO:0000313" key="1">
    <source>
        <dbReference type="EMBL" id="GGJ72820.1"/>
    </source>
</evidence>
<dbReference type="Proteomes" id="UP000657574">
    <property type="component" value="Unassembled WGS sequence"/>
</dbReference>
<gene>
    <name evidence="1" type="ORF">GCM10010121_099270</name>
</gene>
<proteinExistence type="predicted"/>
<dbReference type="RefSeq" id="WP_189317844.1">
    <property type="nucleotide sequence ID" value="NZ_BMQA01000161.1"/>
</dbReference>
<evidence type="ECO:0000313" key="2">
    <source>
        <dbReference type="Proteomes" id="UP000657574"/>
    </source>
</evidence>
<accession>A0A917PE85</accession>
<reference evidence="1" key="1">
    <citation type="journal article" date="2014" name="Int. J. Syst. Evol. Microbiol.">
        <title>Complete genome sequence of Corynebacterium casei LMG S-19264T (=DSM 44701T), isolated from a smear-ripened cheese.</title>
        <authorList>
            <consortium name="US DOE Joint Genome Institute (JGI-PGF)"/>
            <person name="Walter F."/>
            <person name="Albersmeier A."/>
            <person name="Kalinowski J."/>
            <person name="Ruckert C."/>
        </authorList>
    </citation>
    <scope>NUCLEOTIDE SEQUENCE</scope>
    <source>
        <strain evidence="1">JCM 3086</strain>
    </source>
</reference>
<protein>
    <submittedName>
        <fullName evidence="1">Uncharacterized protein</fullName>
    </submittedName>
</protein>